<keyword evidence="9 16" id="KW-0472">Membrane</keyword>
<dbReference type="Pfam" id="PF10613">
    <property type="entry name" value="Lig_chan-Glu_bd"/>
    <property type="match status" value="1"/>
</dbReference>
<dbReference type="FunFam" id="1.10.287.70:FF:000037">
    <property type="entry name" value="Glutamate receptor"/>
    <property type="match status" value="1"/>
</dbReference>
<comment type="function">
    <text evidence="14">Glutamate-gated receptor that probably acts as a non-selective cation channel. May be involved in light-signal transduction and calcium homeostasis via the regulation of calcium influx into cells.</text>
</comment>
<gene>
    <name evidence="18" type="ORF">C5167_036557</name>
</gene>
<evidence type="ECO:0000256" key="13">
    <source>
        <dbReference type="ARBA" id="ARBA00023303"/>
    </source>
</evidence>
<dbReference type="InterPro" id="IPR019594">
    <property type="entry name" value="Glu/Gly-bd"/>
</dbReference>
<dbReference type="InterPro" id="IPR044440">
    <property type="entry name" value="GABAb_receptor_plant_PBP1"/>
</dbReference>
<dbReference type="CDD" id="cd19990">
    <property type="entry name" value="PBP1_GABAb_receptor_plant"/>
    <property type="match status" value="1"/>
</dbReference>
<dbReference type="Gene3D" id="3.40.190.10">
    <property type="entry name" value="Periplasmic binding protein-like II"/>
    <property type="match status" value="2"/>
</dbReference>
<comment type="subcellular location">
    <subcellularLocation>
        <location evidence="1">Membrane</location>
        <topology evidence="1">Multi-pass membrane protein</topology>
    </subcellularLocation>
</comment>
<evidence type="ECO:0000256" key="12">
    <source>
        <dbReference type="ARBA" id="ARBA00023286"/>
    </source>
</evidence>
<evidence type="ECO:0000256" key="15">
    <source>
        <dbReference type="PIRSR" id="PIRSR037090-50"/>
    </source>
</evidence>
<evidence type="ECO:0000256" key="5">
    <source>
        <dbReference type="ARBA" id="ARBA00022692"/>
    </source>
</evidence>
<feature type="non-terminal residue" evidence="18">
    <location>
        <position position="1"/>
    </location>
</feature>
<reference evidence="18 19" key="1">
    <citation type="journal article" date="2018" name="Science">
        <title>The opium poppy genome and morphinan production.</title>
        <authorList>
            <person name="Guo L."/>
            <person name="Winzer T."/>
            <person name="Yang X."/>
            <person name="Li Y."/>
            <person name="Ning Z."/>
            <person name="He Z."/>
            <person name="Teodor R."/>
            <person name="Lu Y."/>
            <person name="Bowser T.A."/>
            <person name="Graham I.A."/>
            <person name="Ye K."/>
        </authorList>
    </citation>
    <scope>NUCLEOTIDE SEQUENCE [LARGE SCALE GENOMIC DNA]</scope>
    <source>
        <strain evidence="19">cv. HN1</strain>
        <tissue evidence="18">Leaves</tissue>
    </source>
</reference>
<dbReference type="SMART" id="SM00079">
    <property type="entry name" value="PBPe"/>
    <property type="match status" value="1"/>
</dbReference>
<feature type="transmembrane region" description="Helical" evidence="16">
    <location>
        <begin position="608"/>
        <end position="626"/>
    </location>
</feature>
<accession>A0A4Y7I700</accession>
<evidence type="ECO:0000256" key="4">
    <source>
        <dbReference type="ARBA" id="ARBA00022448"/>
    </source>
</evidence>
<evidence type="ECO:0000256" key="10">
    <source>
        <dbReference type="ARBA" id="ARBA00023170"/>
    </source>
</evidence>
<evidence type="ECO:0000256" key="2">
    <source>
        <dbReference type="ARBA" id="ARBA00008685"/>
    </source>
</evidence>
<keyword evidence="19" id="KW-1185">Reference proteome</keyword>
<feature type="disulfide bond" evidence="15">
    <location>
        <begin position="716"/>
        <end position="772"/>
    </location>
</feature>
<feature type="transmembrane region" description="Helical" evidence="16">
    <location>
        <begin position="546"/>
        <end position="564"/>
    </location>
</feature>
<evidence type="ECO:0000256" key="1">
    <source>
        <dbReference type="ARBA" id="ARBA00004141"/>
    </source>
</evidence>
<proteinExistence type="inferred from homology"/>
<feature type="domain" description="Ionotropic glutamate receptor C-terminal" evidence="17">
    <location>
        <begin position="414"/>
        <end position="768"/>
    </location>
</feature>
<keyword evidence="10" id="KW-0675">Receptor</keyword>
<evidence type="ECO:0000256" key="16">
    <source>
        <dbReference type="SAM" id="Phobius"/>
    </source>
</evidence>
<evidence type="ECO:0000256" key="9">
    <source>
        <dbReference type="ARBA" id="ARBA00023136"/>
    </source>
</evidence>
<dbReference type="PANTHER" id="PTHR34836:SF1">
    <property type="entry name" value="OS09G0428600 PROTEIN"/>
    <property type="match status" value="1"/>
</dbReference>
<keyword evidence="7 16" id="KW-1133">Transmembrane helix</keyword>
<keyword evidence="6" id="KW-0732">Signal</keyword>
<dbReference type="PIRSF" id="PIRSF037090">
    <property type="entry name" value="Iontro_Glu-like_rcpt_pln"/>
    <property type="match status" value="1"/>
</dbReference>
<dbReference type="PANTHER" id="PTHR34836">
    <property type="entry name" value="OS06G0188250 PROTEIN"/>
    <property type="match status" value="1"/>
</dbReference>
<evidence type="ECO:0000256" key="7">
    <source>
        <dbReference type="ARBA" id="ARBA00022989"/>
    </source>
</evidence>
<keyword evidence="12" id="KW-1071">Ligand-gated ion channel</keyword>
<organism evidence="18 19">
    <name type="scientific">Papaver somniferum</name>
    <name type="common">Opium poppy</name>
    <dbReference type="NCBI Taxonomy" id="3469"/>
    <lineage>
        <taxon>Eukaryota</taxon>
        <taxon>Viridiplantae</taxon>
        <taxon>Streptophyta</taxon>
        <taxon>Embryophyta</taxon>
        <taxon>Tracheophyta</taxon>
        <taxon>Spermatophyta</taxon>
        <taxon>Magnoliopsida</taxon>
        <taxon>Ranunculales</taxon>
        <taxon>Papaveraceae</taxon>
        <taxon>Papaveroideae</taxon>
        <taxon>Papaver</taxon>
    </lineage>
</organism>
<dbReference type="FunFam" id="3.40.190.10:FF:000103">
    <property type="entry name" value="Glutamate receptor"/>
    <property type="match status" value="1"/>
</dbReference>
<keyword evidence="15" id="KW-1015">Disulfide bond</keyword>
<dbReference type="OMA" id="LNEINCE"/>
<dbReference type="InterPro" id="IPR001320">
    <property type="entry name" value="Iontro_rcpt_C"/>
</dbReference>
<dbReference type="Pfam" id="PF00060">
    <property type="entry name" value="Lig_chan"/>
    <property type="match status" value="1"/>
</dbReference>
<keyword evidence="5 16" id="KW-0812">Transmembrane</keyword>
<dbReference type="Pfam" id="PF01094">
    <property type="entry name" value="ANF_receptor"/>
    <property type="match status" value="1"/>
</dbReference>
<dbReference type="PRINTS" id="PR00248">
    <property type="entry name" value="GPCRMGR"/>
</dbReference>
<dbReference type="InterPro" id="IPR015683">
    <property type="entry name" value="Ionotropic_Glu_rcpt"/>
</dbReference>
<dbReference type="Gramene" id="RZC43610">
    <property type="protein sequence ID" value="RZC43610"/>
    <property type="gene ID" value="C5167_036557"/>
</dbReference>
<dbReference type="InterPro" id="IPR017103">
    <property type="entry name" value="Iontropic_Glu_rcpt_pln"/>
</dbReference>
<sequence length="933" mass="104773">GHELIVCGENNHELMVTGQNTTGEVEEFKVGVVIDANTSVAKVWLTCIDMALSDIYAYRKTYKRRLVLHVMDSKSDVLDASSAALNLIQNVKVQAIIGPTTSAQAINVAHLGKRYQVPIISFSATSPSISLAQNPYFIRTSLNGSSQVNAIAAIVKKFGWREVVPLYEDTEYGHGVIPYLMDAFQNTNTRVPYRSVFPSAATDDQITQELNKLDNMGTRVLILHMLSPLGLRVFTQAKVLGMMNKGYAWIITSGLGTDLNSFEPSDIDTMQGVLGIRPYISQHKEVAAFEGRWKIKFRKEYPDIERKLDIFGIWSYDTIRALASVVENFQTGPELLQELSNMKFEGLSGVFHLVNRQLQSDAFQILNICGSGIRDIGIWRPSDGTNKLNLRPVIWPGDATEKPKGWEIPLKDRKLRIGVPLKNGFNEFVKTTKNSCNGTRYDVAGYCIDVFTTALEKLPYCVPHEFIPYEKNESGKAGSYYDDLVHQVQLQNFDVVVGDVTITATRSQHVDFTLPYTEGGVSMIVLVKKDLSQDTWIFLKPLEWKLWVTTGAFFLLVGVVIWILEHRVNREFRGGPHSMYQWGTLLSFSFSMLVFAHKERVLSNLGRFVMGIWLFVVLILTQSYTANLASMLTIQRSDPTYNDVNQLIRYGYNVGYQEGTFVFGMLKRMGFDESNLKSYKSPGEFDEAFSKGRSEGGIVAAFEELPYIELILAEYCGKYMMVGDIYPYDGFGFVFPKGSPLCPDISRTILSTREEGRTERFKKGWFKNQKSCADNNDPYGSSNSLTLGSFWILFLITGICSALAVIAFLTIFFYENKQILRDPSITTRNKILNLLRKFCEHDENRLITYFEPPACSDQNKIVDNRVHATEINIDAVDSLPRIHASPMAGNVSARSDNSNAEMGGYTTLVADHNIASGNCIPADSNTRTYVGKL</sequence>
<dbReference type="AlphaFoldDB" id="A0A4Y7I700"/>
<dbReference type="EMBL" id="CM010715">
    <property type="protein sequence ID" value="RZC43610.1"/>
    <property type="molecule type" value="Genomic_DNA"/>
</dbReference>
<evidence type="ECO:0000256" key="6">
    <source>
        <dbReference type="ARBA" id="ARBA00022729"/>
    </source>
</evidence>
<dbReference type="Gene3D" id="3.40.50.2300">
    <property type="match status" value="2"/>
</dbReference>
<keyword evidence="11" id="KW-0325">Glycoprotein</keyword>
<keyword evidence="13" id="KW-0407">Ion channel</keyword>
<dbReference type="Proteomes" id="UP000316621">
    <property type="component" value="Chromosome 1"/>
</dbReference>
<feature type="transmembrane region" description="Helical" evidence="16">
    <location>
        <begin position="790"/>
        <end position="814"/>
    </location>
</feature>
<dbReference type="SUPFAM" id="SSF53822">
    <property type="entry name" value="Periplasmic binding protein-like I"/>
    <property type="match status" value="1"/>
</dbReference>
<evidence type="ECO:0000256" key="3">
    <source>
        <dbReference type="ARBA" id="ARBA00011095"/>
    </source>
</evidence>
<keyword evidence="8" id="KW-0406">Ion transport</keyword>
<dbReference type="InterPro" id="IPR001828">
    <property type="entry name" value="ANF_lig-bd_rcpt"/>
</dbReference>
<comment type="similarity">
    <text evidence="2">Belongs to the glutamate-gated ion channel (TC 1.A.10.1) family.</text>
</comment>
<protein>
    <recommendedName>
        <fullName evidence="17">Ionotropic glutamate receptor C-terminal domain-containing protein</fullName>
    </recommendedName>
</protein>
<evidence type="ECO:0000313" key="18">
    <source>
        <dbReference type="EMBL" id="RZC43610.1"/>
    </source>
</evidence>
<evidence type="ECO:0000256" key="8">
    <source>
        <dbReference type="ARBA" id="ARBA00023065"/>
    </source>
</evidence>
<dbReference type="InterPro" id="IPR028082">
    <property type="entry name" value="Peripla_BP_I"/>
</dbReference>
<dbReference type="Gene3D" id="1.10.287.70">
    <property type="match status" value="1"/>
</dbReference>
<dbReference type="InterPro" id="IPR000337">
    <property type="entry name" value="GPCR_3"/>
</dbReference>
<comment type="subunit">
    <text evidence="3">May form heteromers.</text>
</comment>
<dbReference type="CDD" id="cd13686">
    <property type="entry name" value="GluR_Plant"/>
    <property type="match status" value="1"/>
</dbReference>
<dbReference type="FunFam" id="3.40.50.2300:FF:000188">
    <property type="entry name" value="Glutamate receptor"/>
    <property type="match status" value="1"/>
</dbReference>
<evidence type="ECO:0000259" key="17">
    <source>
        <dbReference type="SMART" id="SM00079"/>
    </source>
</evidence>
<dbReference type="SUPFAM" id="SSF53850">
    <property type="entry name" value="Periplasmic binding protein-like II"/>
    <property type="match status" value="1"/>
</dbReference>
<keyword evidence="4" id="KW-0813">Transport</keyword>
<dbReference type="GO" id="GO:0015276">
    <property type="term" value="F:ligand-gated monoatomic ion channel activity"/>
    <property type="evidence" value="ECO:0007669"/>
    <property type="project" value="InterPro"/>
</dbReference>
<name>A0A4Y7I700_PAPSO</name>
<dbReference type="GO" id="GO:0016020">
    <property type="term" value="C:membrane"/>
    <property type="evidence" value="ECO:0007669"/>
    <property type="project" value="UniProtKB-SubCell"/>
</dbReference>
<dbReference type="GO" id="GO:0004930">
    <property type="term" value="F:G protein-coupled receptor activity"/>
    <property type="evidence" value="ECO:0007669"/>
    <property type="project" value="InterPro"/>
</dbReference>
<evidence type="ECO:0000256" key="11">
    <source>
        <dbReference type="ARBA" id="ARBA00023180"/>
    </source>
</evidence>
<evidence type="ECO:0000256" key="14">
    <source>
        <dbReference type="ARBA" id="ARBA00049638"/>
    </source>
</evidence>
<evidence type="ECO:0000313" key="19">
    <source>
        <dbReference type="Proteomes" id="UP000316621"/>
    </source>
</evidence>